<name>A0A0C9SE55_AMBAM</name>
<dbReference type="InterPro" id="IPR036397">
    <property type="entry name" value="RNaseH_sf"/>
</dbReference>
<dbReference type="PROSITE" id="PS50879">
    <property type="entry name" value="RNASE_H_1"/>
    <property type="match status" value="1"/>
</dbReference>
<sequence>ILRKVYKTALHLPRNTSNNKLMQLGISNTFEELRECQLKAQIRRLSNTTTGRALLTKLGREIEKPQNSRAAIPDPLRKKLCIQPIPRNMDPNLHANRRQVRAEFYERSMGHRDNTVYTDASLYPQTHKNSAVAVVVNYHGEHITSLTAEVSNIEAEEIAAALAANEGYRTGRSLNILTNSQEACRNYTRGRFSSTALKILSRALLPEGRPIHNIIWIPSHAGIRGNEGADNLARGMTSRAGTSLAPEGPQINCGDSYSELLNLYKGLRFQYHPPHKALSKEEATGWRRLQTGSFPNLYIINKMFPTQYSANCPWCGAKPTLYHVTWECGRNQAFHKHKTPSAEQWESRLTSCELGVQRALIAHGSEVARLSGALD</sequence>
<dbReference type="AlphaFoldDB" id="A0A0C9SE55"/>
<keyword evidence="2" id="KW-0808">Transferase</keyword>
<dbReference type="Pfam" id="PF00075">
    <property type="entry name" value="RNase_H"/>
    <property type="match status" value="1"/>
</dbReference>
<dbReference type="GO" id="GO:0003964">
    <property type="term" value="F:RNA-directed DNA polymerase activity"/>
    <property type="evidence" value="ECO:0007669"/>
    <property type="project" value="UniProtKB-KW"/>
</dbReference>
<dbReference type="GO" id="GO:0004523">
    <property type="term" value="F:RNA-DNA hybrid ribonuclease activity"/>
    <property type="evidence" value="ECO:0007669"/>
    <property type="project" value="InterPro"/>
</dbReference>
<dbReference type="InterPro" id="IPR012337">
    <property type="entry name" value="RNaseH-like_sf"/>
</dbReference>
<keyword evidence="2" id="KW-0695">RNA-directed DNA polymerase</keyword>
<dbReference type="EMBL" id="GBZX01001417">
    <property type="protein sequence ID" value="JAG91323.1"/>
    <property type="molecule type" value="mRNA"/>
</dbReference>
<feature type="non-terminal residue" evidence="2">
    <location>
        <position position="1"/>
    </location>
</feature>
<dbReference type="Gene3D" id="3.30.420.10">
    <property type="entry name" value="Ribonuclease H-like superfamily/Ribonuclease H"/>
    <property type="match status" value="1"/>
</dbReference>
<accession>A0A0C9SE55</accession>
<reference evidence="2" key="1">
    <citation type="journal article" date="2015" name="PLoS ONE">
        <title>An Insight into the Sialome of the Lone Star Tick, Amblyomma americanum, with a Glimpse on Its Time Dependent Gene Expression.</title>
        <authorList>
            <person name="Karim S."/>
            <person name="Ribeiro J.M."/>
        </authorList>
    </citation>
    <scope>NUCLEOTIDE SEQUENCE</scope>
    <source>
        <tissue evidence="2">Salivary gland</tissue>
    </source>
</reference>
<evidence type="ECO:0000313" key="2">
    <source>
        <dbReference type="EMBL" id="JAG91323.1"/>
    </source>
</evidence>
<dbReference type="InterPro" id="IPR002156">
    <property type="entry name" value="RNaseH_domain"/>
</dbReference>
<organism evidence="2">
    <name type="scientific">Amblyomma americanum</name>
    <name type="common">Lone star tick</name>
    <dbReference type="NCBI Taxonomy" id="6943"/>
    <lineage>
        <taxon>Eukaryota</taxon>
        <taxon>Metazoa</taxon>
        <taxon>Ecdysozoa</taxon>
        <taxon>Arthropoda</taxon>
        <taxon>Chelicerata</taxon>
        <taxon>Arachnida</taxon>
        <taxon>Acari</taxon>
        <taxon>Parasitiformes</taxon>
        <taxon>Ixodida</taxon>
        <taxon>Ixodoidea</taxon>
        <taxon>Ixodidae</taxon>
        <taxon>Amblyomminae</taxon>
        <taxon>Amblyomma</taxon>
    </lineage>
</organism>
<evidence type="ECO:0000259" key="1">
    <source>
        <dbReference type="PROSITE" id="PS50879"/>
    </source>
</evidence>
<dbReference type="SUPFAM" id="SSF53098">
    <property type="entry name" value="Ribonuclease H-like"/>
    <property type="match status" value="1"/>
</dbReference>
<dbReference type="GO" id="GO:0003676">
    <property type="term" value="F:nucleic acid binding"/>
    <property type="evidence" value="ECO:0007669"/>
    <property type="project" value="InterPro"/>
</dbReference>
<proteinExistence type="evidence at transcript level"/>
<protein>
    <submittedName>
        <fullName evidence="2">Putative non-ltr rnase hi domain of reverse transcriptases</fullName>
    </submittedName>
</protein>
<keyword evidence="2" id="KW-0548">Nucleotidyltransferase</keyword>
<feature type="domain" description="RNase H type-1" evidence="1">
    <location>
        <begin position="110"/>
        <end position="238"/>
    </location>
</feature>